<dbReference type="PANTHER" id="PTHR16943:SF8">
    <property type="entry name" value="2-METHYLCITRATE DEHYDRATASE"/>
    <property type="match status" value="1"/>
</dbReference>
<comment type="similarity">
    <text evidence="1">Belongs to the PrpD family.</text>
</comment>
<reference evidence="4" key="1">
    <citation type="submission" date="2018-05" db="EMBL/GenBank/DDBJ databases">
        <authorList>
            <person name="Lanie J.A."/>
            <person name="Ng W.-L."/>
            <person name="Kazmierczak K.M."/>
            <person name="Andrzejewski T.M."/>
            <person name="Davidsen T.M."/>
            <person name="Wayne K.J."/>
            <person name="Tettelin H."/>
            <person name="Glass J.I."/>
            <person name="Rusch D."/>
            <person name="Podicherti R."/>
            <person name="Tsui H.-C.T."/>
            <person name="Winkler M.E."/>
        </authorList>
    </citation>
    <scope>NUCLEOTIDE SEQUENCE</scope>
</reference>
<sequence length="443" mass="48190">MTLTAQLIELIESKAIGKKESEVASWFVLDAIANFVAGRNSEQGRILEGWYLDERAETSRTAFWLGASMHIQEVDDLHRQSVVHPGCVVIPTVLALGMREDISGLQMLEAVVKGFEACTRIGNSVGPAHYKIWHNTATCGPFGAAYAAGSLLKLGKKQFRDALGNAGTQSSGLWEFSENGAMSKHLHAGRAGQSGLLSAELAKLGFSGSPTILEGKRGFYAACCPDANPDALLVDPEGSWQIHKTSIKPWPCCRHTHPAIDAALEISSKLDGGNIESIELGVTQATLDVCDKPTPETLYDAKFSLQHCVSVAILDGQVGFDAFESDARQRVAKMAIKISLERNEEIEKAYPNAWGAKVKVKLTNGKEFSVRREHARGDPDAPLSPTEFKEKATMLFRFGGVSEPEGWVERILELDRVSSFRDSELIDLLDVSAKGSMGKSFKI</sequence>
<evidence type="ECO:0000256" key="1">
    <source>
        <dbReference type="ARBA" id="ARBA00006174"/>
    </source>
</evidence>
<dbReference type="PANTHER" id="PTHR16943">
    <property type="entry name" value="2-METHYLCITRATE DEHYDRATASE-RELATED"/>
    <property type="match status" value="1"/>
</dbReference>
<dbReference type="Gene3D" id="1.10.4100.10">
    <property type="entry name" value="2-methylcitrate dehydratase PrpD"/>
    <property type="match status" value="1"/>
</dbReference>
<dbReference type="InterPro" id="IPR036148">
    <property type="entry name" value="MmgE/PrpD_sf"/>
</dbReference>
<dbReference type="Gene3D" id="3.30.1330.120">
    <property type="entry name" value="2-methylcitrate dehydratase PrpD"/>
    <property type="match status" value="1"/>
</dbReference>
<dbReference type="EMBL" id="UINC01040166">
    <property type="protein sequence ID" value="SVB39654.1"/>
    <property type="molecule type" value="Genomic_DNA"/>
</dbReference>
<name>A0A382DNU3_9ZZZZ</name>
<organism evidence="4">
    <name type="scientific">marine metagenome</name>
    <dbReference type="NCBI Taxonomy" id="408172"/>
    <lineage>
        <taxon>unclassified sequences</taxon>
        <taxon>metagenomes</taxon>
        <taxon>ecological metagenomes</taxon>
    </lineage>
</organism>
<feature type="domain" description="MmgE/PrpD C-terminal" evidence="3">
    <location>
        <begin position="250"/>
        <end position="397"/>
    </location>
</feature>
<evidence type="ECO:0008006" key="5">
    <source>
        <dbReference type="Google" id="ProtNLM"/>
    </source>
</evidence>
<dbReference type="InterPro" id="IPR042188">
    <property type="entry name" value="MmgE/PrpD_sf_2"/>
</dbReference>
<dbReference type="AlphaFoldDB" id="A0A382DNU3"/>
<dbReference type="SUPFAM" id="SSF103378">
    <property type="entry name" value="2-methylcitrate dehydratase PrpD"/>
    <property type="match status" value="1"/>
</dbReference>
<dbReference type="Pfam" id="PF03972">
    <property type="entry name" value="MmgE_PrpD_N"/>
    <property type="match status" value="1"/>
</dbReference>
<gene>
    <name evidence="4" type="ORF">METZ01_LOCUS192508</name>
</gene>
<evidence type="ECO:0000259" key="2">
    <source>
        <dbReference type="Pfam" id="PF03972"/>
    </source>
</evidence>
<feature type="domain" description="MmgE/PrpD N-terminal" evidence="2">
    <location>
        <begin position="50"/>
        <end position="229"/>
    </location>
</feature>
<dbReference type="InterPro" id="IPR042183">
    <property type="entry name" value="MmgE/PrpD_sf_1"/>
</dbReference>
<dbReference type="InterPro" id="IPR045337">
    <property type="entry name" value="MmgE_PrpD_C"/>
</dbReference>
<proteinExistence type="inferred from homology"/>
<dbReference type="InterPro" id="IPR005656">
    <property type="entry name" value="MmgE_PrpD"/>
</dbReference>
<protein>
    <recommendedName>
        <fullName evidence="5">MmgE/PrpD family protein</fullName>
    </recommendedName>
</protein>
<evidence type="ECO:0000313" key="4">
    <source>
        <dbReference type="EMBL" id="SVB39654.1"/>
    </source>
</evidence>
<accession>A0A382DNU3</accession>
<evidence type="ECO:0000259" key="3">
    <source>
        <dbReference type="Pfam" id="PF19305"/>
    </source>
</evidence>
<dbReference type="InterPro" id="IPR045336">
    <property type="entry name" value="MmgE_PrpD_N"/>
</dbReference>
<dbReference type="Pfam" id="PF19305">
    <property type="entry name" value="MmgE_PrpD_C"/>
    <property type="match status" value="1"/>
</dbReference>
<dbReference type="GO" id="GO:0016829">
    <property type="term" value="F:lyase activity"/>
    <property type="evidence" value="ECO:0007669"/>
    <property type="project" value="InterPro"/>
</dbReference>